<keyword evidence="4" id="KW-1185">Reference proteome</keyword>
<protein>
    <submittedName>
        <fullName evidence="3">Uncharacterized protein</fullName>
    </submittedName>
</protein>
<name>A0A6G1JE64_9PLEO</name>
<proteinExistence type="predicted"/>
<dbReference type="OrthoDB" id="3798501at2759"/>
<gene>
    <name evidence="3" type="ORF">K458DRAFT_154031</name>
</gene>
<evidence type="ECO:0000313" key="4">
    <source>
        <dbReference type="Proteomes" id="UP000799291"/>
    </source>
</evidence>
<keyword evidence="2" id="KW-1133">Transmembrane helix</keyword>
<feature type="transmembrane region" description="Helical" evidence="2">
    <location>
        <begin position="69"/>
        <end position="90"/>
    </location>
</feature>
<dbReference type="Proteomes" id="UP000799291">
    <property type="component" value="Unassembled WGS sequence"/>
</dbReference>
<dbReference type="EMBL" id="MU005573">
    <property type="protein sequence ID" value="KAF2688857.1"/>
    <property type="molecule type" value="Genomic_DNA"/>
</dbReference>
<accession>A0A6G1JE64</accession>
<feature type="region of interest" description="Disordered" evidence="1">
    <location>
        <begin position="1"/>
        <end position="55"/>
    </location>
</feature>
<sequence length="111" mass="12404">MAQSTRKDEAGPPVPPKALPPLSTKLPTGLRSRRPQPPPKDQKLPPLPPTSKALSELPPGGALDYRATLLWVLGFCVWFVVIVVMLPVIMERDVMPGFNRWLRQSWRLMLG</sequence>
<dbReference type="AlphaFoldDB" id="A0A6G1JE64"/>
<evidence type="ECO:0000256" key="1">
    <source>
        <dbReference type="SAM" id="MobiDB-lite"/>
    </source>
</evidence>
<evidence type="ECO:0000313" key="3">
    <source>
        <dbReference type="EMBL" id="KAF2688857.1"/>
    </source>
</evidence>
<keyword evidence="2" id="KW-0812">Transmembrane</keyword>
<evidence type="ECO:0000256" key="2">
    <source>
        <dbReference type="SAM" id="Phobius"/>
    </source>
</evidence>
<keyword evidence="2" id="KW-0472">Membrane</keyword>
<feature type="compositionally biased region" description="Basic and acidic residues" evidence="1">
    <location>
        <begin position="1"/>
        <end position="10"/>
    </location>
</feature>
<reference evidence="3" key="1">
    <citation type="journal article" date="2020" name="Stud. Mycol.">
        <title>101 Dothideomycetes genomes: a test case for predicting lifestyles and emergence of pathogens.</title>
        <authorList>
            <person name="Haridas S."/>
            <person name="Albert R."/>
            <person name="Binder M."/>
            <person name="Bloem J."/>
            <person name="Labutti K."/>
            <person name="Salamov A."/>
            <person name="Andreopoulos B."/>
            <person name="Baker S."/>
            <person name="Barry K."/>
            <person name="Bills G."/>
            <person name="Bluhm B."/>
            <person name="Cannon C."/>
            <person name="Castanera R."/>
            <person name="Culley D."/>
            <person name="Daum C."/>
            <person name="Ezra D."/>
            <person name="Gonzalez J."/>
            <person name="Henrissat B."/>
            <person name="Kuo A."/>
            <person name="Liang C."/>
            <person name="Lipzen A."/>
            <person name="Lutzoni F."/>
            <person name="Magnuson J."/>
            <person name="Mondo S."/>
            <person name="Nolan M."/>
            <person name="Ohm R."/>
            <person name="Pangilinan J."/>
            <person name="Park H.-J."/>
            <person name="Ramirez L."/>
            <person name="Alfaro M."/>
            <person name="Sun H."/>
            <person name="Tritt A."/>
            <person name="Yoshinaga Y."/>
            <person name="Zwiers L.-H."/>
            <person name="Turgeon B."/>
            <person name="Goodwin S."/>
            <person name="Spatafora J."/>
            <person name="Crous P."/>
            <person name="Grigoriev I."/>
        </authorList>
    </citation>
    <scope>NUCLEOTIDE SEQUENCE</scope>
    <source>
        <strain evidence="3">CBS 122367</strain>
    </source>
</reference>
<organism evidence="3 4">
    <name type="scientific">Lentithecium fluviatile CBS 122367</name>
    <dbReference type="NCBI Taxonomy" id="1168545"/>
    <lineage>
        <taxon>Eukaryota</taxon>
        <taxon>Fungi</taxon>
        <taxon>Dikarya</taxon>
        <taxon>Ascomycota</taxon>
        <taxon>Pezizomycotina</taxon>
        <taxon>Dothideomycetes</taxon>
        <taxon>Pleosporomycetidae</taxon>
        <taxon>Pleosporales</taxon>
        <taxon>Massarineae</taxon>
        <taxon>Lentitheciaceae</taxon>
        <taxon>Lentithecium</taxon>
    </lineage>
</organism>
<feature type="compositionally biased region" description="Pro residues" evidence="1">
    <location>
        <begin position="35"/>
        <end position="49"/>
    </location>
</feature>